<dbReference type="SUPFAM" id="SSF57850">
    <property type="entry name" value="RING/U-box"/>
    <property type="match status" value="1"/>
</dbReference>
<dbReference type="InterPro" id="IPR017907">
    <property type="entry name" value="Znf_RING_CS"/>
</dbReference>
<keyword evidence="8" id="KW-1185">Reference proteome</keyword>
<dbReference type="InterPro" id="IPR001357">
    <property type="entry name" value="BRCT_dom"/>
</dbReference>
<evidence type="ECO:0000313" key="8">
    <source>
        <dbReference type="Proteomes" id="UP000008311"/>
    </source>
</evidence>
<dbReference type="eggNOG" id="KOG2043">
    <property type="taxonomic scope" value="Eukaryota"/>
</dbReference>
<proteinExistence type="predicted"/>
<keyword evidence="1" id="KW-0479">Metal-binding</keyword>
<dbReference type="InParanoid" id="B9SZR2"/>
<keyword evidence="3" id="KW-0862">Zinc</keyword>
<organism evidence="7 8">
    <name type="scientific">Ricinus communis</name>
    <name type="common">Castor bean</name>
    <dbReference type="NCBI Taxonomy" id="3988"/>
    <lineage>
        <taxon>Eukaryota</taxon>
        <taxon>Viridiplantae</taxon>
        <taxon>Streptophyta</taxon>
        <taxon>Embryophyta</taxon>
        <taxon>Tracheophyta</taxon>
        <taxon>Spermatophyta</taxon>
        <taxon>Magnoliopsida</taxon>
        <taxon>eudicotyledons</taxon>
        <taxon>Gunneridae</taxon>
        <taxon>Pentapetalae</taxon>
        <taxon>rosids</taxon>
        <taxon>fabids</taxon>
        <taxon>Malpighiales</taxon>
        <taxon>Euphorbiaceae</taxon>
        <taxon>Acalyphoideae</taxon>
        <taxon>Acalypheae</taxon>
        <taxon>Ricinus</taxon>
    </lineage>
</organism>
<keyword evidence="2 4" id="KW-0863">Zinc-finger</keyword>
<protein>
    <submittedName>
        <fullName evidence="7">Ubiquitin-protein ligase, putative</fullName>
    </submittedName>
</protein>
<dbReference type="GO" id="GO:0035825">
    <property type="term" value="P:homologous recombination"/>
    <property type="evidence" value="ECO:0000318"/>
    <property type="project" value="GO_Central"/>
</dbReference>
<gene>
    <name evidence="7" type="ORF">RCOM_1167650</name>
</gene>
<evidence type="ECO:0000256" key="3">
    <source>
        <dbReference type="ARBA" id="ARBA00022833"/>
    </source>
</evidence>
<dbReference type="Proteomes" id="UP000008311">
    <property type="component" value="Unassembled WGS sequence"/>
</dbReference>
<evidence type="ECO:0000256" key="4">
    <source>
        <dbReference type="PROSITE-ProRule" id="PRU00175"/>
    </source>
</evidence>
<dbReference type="SMART" id="SM00184">
    <property type="entry name" value="RING"/>
    <property type="match status" value="1"/>
</dbReference>
<reference evidence="8" key="1">
    <citation type="journal article" date="2010" name="Nat. Biotechnol.">
        <title>Draft genome sequence of the oilseed species Ricinus communis.</title>
        <authorList>
            <person name="Chan A.P."/>
            <person name="Crabtree J."/>
            <person name="Zhao Q."/>
            <person name="Lorenzi H."/>
            <person name="Orvis J."/>
            <person name="Puiu D."/>
            <person name="Melake-Berhan A."/>
            <person name="Jones K.M."/>
            <person name="Redman J."/>
            <person name="Chen G."/>
            <person name="Cahoon E.B."/>
            <person name="Gedil M."/>
            <person name="Stanke M."/>
            <person name="Haas B.J."/>
            <person name="Wortman J.R."/>
            <person name="Fraser-Liggett C.M."/>
            <person name="Ravel J."/>
            <person name="Rabinowicz P.D."/>
        </authorList>
    </citation>
    <scope>NUCLEOTIDE SEQUENCE [LARGE SCALE GENOMIC DNA]</scope>
    <source>
        <strain evidence="8">cv. Hale</strain>
    </source>
</reference>
<dbReference type="PROSITE" id="PS50089">
    <property type="entry name" value="ZF_RING_2"/>
    <property type="match status" value="1"/>
</dbReference>
<feature type="domain" description="RING-type" evidence="5">
    <location>
        <begin position="311"/>
        <end position="356"/>
    </location>
</feature>
<dbReference type="eggNOG" id="KOG0825">
    <property type="taxonomic scope" value="Eukaryota"/>
</dbReference>
<sequence>MDLPIEGMEKVVATVSGYHGTERFNLIKLISHSGASYVGAMSRSITHLLCWKFEGRKYELAMKFKETIIVNHRWIEDCIKQGKRVSEHPYMLQSGSEVGPLLLEVPIIDKNRNCKALLDKFSIFEDSERRDYGKDCRDSSGDEGTSTYSNKRLMRGKRKIFYDIGNTSLTKPSCDGRRLMKKNLGRDNLEIGILDSDNECHPIIPLDENSDAATSSEFEDHKRTVNTFEIGTASDSALNTEASRYEAFDNIEEISGRNYMPAPENTSSYPEVTAVDTPYGCPAIQNLAGKNDDVSQSECISGLPTSVELSCVICWTDFSSIRGVLPCGHRFCYSCIQNWADHMISRGKISTCPLCKTSFVSITKVEDAATSDQKIYSQTIPCDSSTTNILMLHDRANRFGVESSLATVCGECCCREPEDLLISCDHCHIRCIHIYCLDPPLIPWTCIQCKDLQRLYYHAR</sequence>
<keyword evidence="7" id="KW-0436">Ligase</keyword>
<name>B9SZR2_RICCO</name>
<evidence type="ECO:0000313" key="7">
    <source>
        <dbReference type="EMBL" id="EEF30905.1"/>
    </source>
</evidence>
<dbReference type="PROSITE" id="PS00518">
    <property type="entry name" value="ZF_RING_1"/>
    <property type="match status" value="1"/>
</dbReference>
<dbReference type="FunCoup" id="B9SZR2">
    <property type="interactions" value="440"/>
</dbReference>
<dbReference type="SUPFAM" id="SSF57903">
    <property type="entry name" value="FYVE/PHD zinc finger"/>
    <property type="match status" value="1"/>
</dbReference>
<dbReference type="GO" id="GO:0016874">
    <property type="term" value="F:ligase activity"/>
    <property type="evidence" value="ECO:0007669"/>
    <property type="project" value="UniProtKB-KW"/>
</dbReference>
<dbReference type="EMBL" id="EQ974283">
    <property type="protein sequence ID" value="EEF30905.1"/>
    <property type="molecule type" value="Genomic_DNA"/>
</dbReference>
<dbReference type="PROSITE" id="PS50172">
    <property type="entry name" value="BRCT"/>
    <property type="match status" value="1"/>
</dbReference>
<dbReference type="GO" id="GO:0005634">
    <property type="term" value="C:nucleus"/>
    <property type="evidence" value="ECO:0000318"/>
    <property type="project" value="GO_Central"/>
</dbReference>
<accession>B9SZR2</accession>
<dbReference type="SMART" id="SM00292">
    <property type="entry name" value="BRCT"/>
    <property type="match status" value="1"/>
</dbReference>
<dbReference type="SUPFAM" id="SSF52113">
    <property type="entry name" value="BRCT domain"/>
    <property type="match status" value="1"/>
</dbReference>
<dbReference type="GO" id="GO:0004842">
    <property type="term" value="F:ubiquitin-protein transferase activity"/>
    <property type="evidence" value="ECO:0000318"/>
    <property type="project" value="GO_Central"/>
</dbReference>
<dbReference type="GO" id="GO:0008270">
    <property type="term" value="F:zinc ion binding"/>
    <property type="evidence" value="ECO:0007669"/>
    <property type="project" value="UniProtKB-KW"/>
</dbReference>
<dbReference type="InterPro" id="IPR011011">
    <property type="entry name" value="Znf_FYVE_PHD"/>
</dbReference>
<dbReference type="Pfam" id="PF13639">
    <property type="entry name" value="zf-RING_2"/>
    <property type="match status" value="1"/>
</dbReference>
<dbReference type="PANTHER" id="PTHR47776">
    <property type="entry name" value="F5A8.9 PROTEIN"/>
    <property type="match status" value="1"/>
</dbReference>
<evidence type="ECO:0000256" key="1">
    <source>
        <dbReference type="ARBA" id="ARBA00022723"/>
    </source>
</evidence>
<dbReference type="InterPro" id="IPR001841">
    <property type="entry name" value="Znf_RING"/>
</dbReference>
<dbReference type="PANTHER" id="PTHR47776:SF2">
    <property type="entry name" value="RING-TYPE E3 UBIQUITIN TRANSFERASE BRCA1"/>
    <property type="match status" value="1"/>
</dbReference>
<dbReference type="Gene3D" id="3.30.40.10">
    <property type="entry name" value="Zinc/RING finger domain, C3HC4 (zinc finger)"/>
    <property type="match status" value="1"/>
</dbReference>
<evidence type="ECO:0000256" key="2">
    <source>
        <dbReference type="ARBA" id="ARBA00022771"/>
    </source>
</evidence>
<dbReference type="AlphaFoldDB" id="B9SZR2"/>
<dbReference type="InterPro" id="IPR036420">
    <property type="entry name" value="BRCT_dom_sf"/>
</dbReference>
<evidence type="ECO:0000259" key="5">
    <source>
        <dbReference type="PROSITE" id="PS50089"/>
    </source>
</evidence>
<dbReference type="Pfam" id="PF12738">
    <property type="entry name" value="PTCB-BRCT"/>
    <property type="match status" value="1"/>
</dbReference>
<evidence type="ECO:0000259" key="6">
    <source>
        <dbReference type="PROSITE" id="PS50172"/>
    </source>
</evidence>
<dbReference type="Gene3D" id="3.40.50.10190">
    <property type="entry name" value="BRCT domain"/>
    <property type="match status" value="1"/>
</dbReference>
<dbReference type="InterPro" id="IPR013083">
    <property type="entry name" value="Znf_RING/FYVE/PHD"/>
</dbReference>
<feature type="domain" description="BRCT" evidence="6">
    <location>
        <begin position="1"/>
        <end position="92"/>
    </location>
</feature>
<dbReference type="STRING" id="3988.B9SZR2"/>